<dbReference type="RefSeq" id="WP_003784165.1">
    <property type="nucleotide sequence ID" value="NZ_GL870929.1"/>
</dbReference>
<reference evidence="1 2" key="1">
    <citation type="submission" date="2011-01" db="EMBL/GenBank/DDBJ databases">
        <authorList>
            <person name="Muzny D."/>
            <person name="Qin X."/>
            <person name="Deng J."/>
            <person name="Jiang H."/>
            <person name="Liu Y."/>
            <person name="Qu J."/>
            <person name="Song X.-Z."/>
            <person name="Zhang L."/>
            <person name="Thornton R."/>
            <person name="Coyle M."/>
            <person name="Francisco L."/>
            <person name="Jackson L."/>
            <person name="Javaid M."/>
            <person name="Korchina V."/>
            <person name="Kovar C."/>
            <person name="Mata R."/>
            <person name="Mathew T."/>
            <person name="Ngo R."/>
            <person name="Nguyen L."/>
            <person name="Nguyen N."/>
            <person name="Okwuonu G."/>
            <person name="Ongeri F."/>
            <person name="Pham C."/>
            <person name="Simmons D."/>
            <person name="Wilczek-Boney K."/>
            <person name="Hale W."/>
            <person name="Jakkamsetti A."/>
            <person name="Pham P."/>
            <person name="Ruth R."/>
            <person name="San Lucas F."/>
            <person name="Warren J."/>
            <person name="Zhang J."/>
            <person name="Zhao Z."/>
            <person name="Zhou C."/>
            <person name="Zhu D."/>
            <person name="Lee S."/>
            <person name="Bess C."/>
            <person name="Blankenburg K."/>
            <person name="Forbes L."/>
            <person name="Fu Q."/>
            <person name="Gubbala S."/>
            <person name="Hirani K."/>
            <person name="Jayaseelan J.C."/>
            <person name="Lara F."/>
            <person name="Munidasa M."/>
            <person name="Palculict T."/>
            <person name="Patil S."/>
            <person name="Pu L.-L."/>
            <person name="Saada N."/>
            <person name="Tang L."/>
            <person name="Weissenberger G."/>
            <person name="Zhu Y."/>
            <person name="Hemphill L."/>
            <person name="Shang Y."/>
            <person name="Youmans B."/>
            <person name="Ayvaz T."/>
            <person name="Ross M."/>
            <person name="Santibanez J."/>
            <person name="Aqrawi P."/>
            <person name="Gross S."/>
            <person name="Joshi V."/>
            <person name="Fowler G."/>
            <person name="Nazareth L."/>
            <person name="Reid J."/>
            <person name="Worley K."/>
            <person name="Petrosino J."/>
            <person name="Highlander S."/>
            <person name="Gibbs R."/>
        </authorList>
    </citation>
    <scope>NUCLEOTIDE SEQUENCE [LARGE SCALE GENOMIC DNA]</scope>
    <source>
        <strain evidence="1 2">ATCC 33394</strain>
    </source>
</reference>
<evidence type="ECO:0000313" key="2">
    <source>
        <dbReference type="Proteomes" id="UP000004088"/>
    </source>
</evidence>
<protein>
    <recommendedName>
        <fullName evidence="3">HNH endonuclease</fullName>
    </recommendedName>
</protein>
<evidence type="ECO:0000313" key="1">
    <source>
        <dbReference type="EMBL" id="EGC16478.1"/>
    </source>
</evidence>
<gene>
    <name evidence="1" type="ORF">HMPREF9098_2072</name>
</gene>
<evidence type="ECO:0008006" key="3">
    <source>
        <dbReference type="Google" id="ProtNLM"/>
    </source>
</evidence>
<organism evidence="1 2">
    <name type="scientific">Kingella denitrificans ATCC 33394</name>
    <dbReference type="NCBI Taxonomy" id="888741"/>
    <lineage>
        <taxon>Bacteria</taxon>
        <taxon>Pseudomonadati</taxon>
        <taxon>Pseudomonadota</taxon>
        <taxon>Betaproteobacteria</taxon>
        <taxon>Neisseriales</taxon>
        <taxon>Neisseriaceae</taxon>
        <taxon>Kingella</taxon>
    </lineage>
</organism>
<keyword evidence="2" id="KW-1185">Reference proteome</keyword>
<dbReference type="AlphaFoldDB" id="F0F1T7"/>
<dbReference type="HOGENOM" id="CLU_1501576_0_0_4"/>
<dbReference type="Gene3D" id="1.10.30.50">
    <property type="match status" value="1"/>
</dbReference>
<proteinExistence type="predicted"/>
<accession>F0F1T7</accession>
<comment type="caution">
    <text evidence="1">The sequence shown here is derived from an EMBL/GenBank/DDBJ whole genome shotgun (WGS) entry which is preliminary data.</text>
</comment>
<sequence>MSKSLNLKIKTYEKTQGICIICRKMIEKQPAHWSLEHFLPRAIYKWLPNPELEERLESPANLFVVHKHCNLAKDSHLPNVAQIRNLPVPAHIKDELEALYWWTKPYFAQYTAIKQSTWDRQNRQCAFCSRNITLARATLRRRDNQFARSRDNAMCLCLPCSVRAGNPHYKRKMVAKRQLAITEPQP</sequence>
<dbReference type="STRING" id="888741.HMPREF9098_2072"/>
<dbReference type="Proteomes" id="UP000004088">
    <property type="component" value="Unassembled WGS sequence"/>
</dbReference>
<dbReference type="EMBL" id="AEWV01000041">
    <property type="protein sequence ID" value="EGC16478.1"/>
    <property type="molecule type" value="Genomic_DNA"/>
</dbReference>
<name>F0F1T7_9NEIS</name>